<dbReference type="PANTHER" id="PTHR10357:SF179">
    <property type="entry name" value="NEUTRAL AND BASIC AMINO ACID TRANSPORT PROTEIN RBAT"/>
    <property type="match status" value="1"/>
</dbReference>
<sequence length="566" mass="61510">MPGSDGARNGAWWRSAAIYEIYIRSFADGNGDGVGDIAGIRSRLPYLAGLGVDAIWITPWYPSPMADGGYDIADHRDIDPLFGDLAEAGALIGEAHAHGLRVIADLVPNHTSHRHPWFRAAVAAGPGSPERGRYWFRPGRGRHGELPPNDWTSVFGGPAWTRLPETGEDGDPEWYLHLFAPEQPDLNWNDPGVAAAFDAIIRFWFDRGVDGLRVDVAHGLAKDPDLRDLGPAAAGPRAGAAEAAGHGVTGHPHWDRDENGAIFERWRAIADSYAGTPRGPRMFVAEAWRVRENGLARYLRPGRLHTAFNFDFLKCPWDPAALRRAIDGHLAGLAEVGAAATWVMSSHDLVRPVTRYGLDGEWTDLMQGEYDGPVDVRLGTRRARAAALLTLALPGSVYVYQGDELGLPEADVPGHARRDPIWERSRGRRRGRDGCRVPLPWDGTPPALGFSDREPWLPQPAGWSALAAGRQDRDPDSTLTLYRRALRLRRTAAGPEDPLRWRDTPDGLLAFDRGESFTCALNLTGRPVPLPGGGEPILASAPLTGGTLPPDAAVWLHTSPGALSPG</sequence>
<evidence type="ECO:0000256" key="1">
    <source>
        <dbReference type="ARBA" id="ARBA00008061"/>
    </source>
</evidence>
<dbReference type="EMBL" id="JADOUA010000001">
    <property type="protein sequence ID" value="MBG6088671.1"/>
    <property type="molecule type" value="Genomic_DNA"/>
</dbReference>
<dbReference type="EC" id="3.2.1.20" evidence="3"/>
<dbReference type="SUPFAM" id="SSF51445">
    <property type="entry name" value="(Trans)glycosidases"/>
    <property type="match status" value="1"/>
</dbReference>
<dbReference type="InterPro" id="IPR045857">
    <property type="entry name" value="O16G_dom_2"/>
</dbReference>
<dbReference type="InterPro" id="IPR006047">
    <property type="entry name" value="GH13_cat_dom"/>
</dbReference>
<dbReference type="InterPro" id="IPR017853">
    <property type="entry name" value="GH"/>
</dbReference>
<keyword evidence="4" id="KW-1185">Reference proteome</keyword>
<name>A0A931GMN3_9ACTN</name>
<gene>
    <name evidence="3" type="ORF">IW256_002784</name>
</gene>
<dbReference type="GO" id="GO:0009313">
    <property type="term" value="P:oligosaccharide catabolic process"/>
    <property type="evidence" value="ECO:0007669"/>
    <property type="project" value="TreeGrafter"/>
</dbReference>
<dbReference type="Pfam" id="PF00128">
    <property type="entry name" value="Alpha-amylase"/>
    <property type="match status" value="1"/>
</dbReference>
<dbReference type="SMART" id="SM00642">
    <property type="entry name" value="Aamy"/>
    <property type="match status" value="1"/>
</dbReference>
<organism evidence="3 4">
    <name type="scientific">Actinomadura viridis</name>
    <dbReference type="NCBI Taxonomy" id="58110"/>
    <lineage>
        <taxon>Bacteria</taxon>
        <taxon>Bacillati</taxon>
        <taxon>Actinomycetota</taxon>
        <taxon>Actinomycetes</taxon>
        <taxon>Streptosporangiales</taxon>
        <taxon>Thermomonosporaceae</taxon>
        <taxon>Actinomadura</taxon>
    </lineage>
</organism>
<feature type="domain" description="Glycosyl hydrolase family 13 catalytic" evidence="2">
    <location>
        <begin position="20"/>
        <end position="436"/>
    </location>
</feature>
<dbReference type="Proteomes" id="UP000614047">
    <property type="component" value="Unassembled WGS sequence"/>
</dbReference>
<evidence type="ECO:0000259" key="2">
    <source>
        <dbReference type="SMART" id="SM00642"/>
    </source>
</evidence>
<evidence type="ECO:0000313" key="4">
    <source>
        <dbReference type="Proteomes" id="UP000614047"/>
    </source>
</evidence>
<keyword evidence="3" id="KW-0378">Hydrolase</keyword>
<proteinExistence type="inferred from homology"/>
<dbReference type="Gene3D" id="3.20.20.80">
    <property type="entry name" value="Glycosidases"/>
    <property type="match status" value="1"/>
</dbReference>
<evidence type="ECO:0000313" key="3">
    <source>
        <dbReference type="EMBL" id="MBG6088671.1"/>
    </source>
</evidence>
<reference evidence="3" key="1">
    <citation type="submission" date="2020-11" db="EMBL/GenBank/DDBJ databases">
        <title>Sequencing the genomes of 1000 actinobacteria strains.</title>
        <authorList>
            <person name="Klenk H.-P."/>
        </authorList>
    </citation>
    <scope>NUCLEOTIDE SEQUENCE</scope>
    <source>
        <strain evidence="3">DSM 43175</strain>
    </source>
</reference>
<accession>A0A931GMN3</accession>
<comment type="similarity">
    <text evidence="1">Belongs to the glycosyl hydrolase 13 family.</text>
</comment>
<dbReference type="PANTHER" id="PTHR10357">
    <property type="entry name" value="ALPHA-AMYLASE FAMILY MEMBER"/>
    <property type="match status" value="1"/>
</dbReference>
<keyword evidence="3" id="KW-0326">Glycosidase</keyword>
<dbReference type="GO" id="GO:0004556">
    <property type="term" value="F:alpha-amylase activity"/>
    <property type="evidence" value="ECO:0007669"/>
    <property type="project" value="TreeGrafter"/>
</dbReference>
<dbReference type="AlphaFoldDB" id="A0A931GMN3"/>
<comment type="caution">
    <text evidence="3">The sequence shown here is derived from an EMBL/GenBank/DDBJ whole genome shotgun (WGS) entry which is preliminary data.</text>
</comment>
<dbReference type="GO" id="GO:0004558">
    <property type="term" value="F:alpha-1,4-glucosidase activity"/>
    <property type="evidence" value="ECO:0007669"/>
    <property type="project" value="UniProtKB-EC"/>
</dbReference>
<protein>
    <submittedName>
        <fullName evidence="3">Alpha-glucosidase</fullName>
        <ecNumber evidence="3">3.2.1.20</ecNumber>
    </submittedName>
</protein>
<dbReference type="Gene3D" id="3.90.400.10">
    <property type="entry name" value="Oligo-1,6-glucosidase, Domain 2"/>
    <property type="match status" value="1"/>
</dbReference>
<dbReference type="RefSeq" id="WP_197011365.1">
    <property type="nucleotide sequence ID" value="NZ_BAABES010000005.1"/>
</dbReference>